<evidence type="ECO:0000313" key="1">
    <source>
        <dbReference type="EMBL" id="KAF6317453.1"/>
    </source>
</evidence>
<evidence type="ECO:0000313" key="2">
    <source>
        <dbReference type="Proteomes" id="UP000585614"/>
    </source>
</evidence>
<protein>
    <submittedName>
        <fullName evidence="1">Uncharacterized protein</fullName>
    </submittedName>
</protein>
<organism evidence="1 2">
    <name type="scientific">Rhinolophus ferrumequinum</name>
    <name type="common">Greater horseshoe bat</name>
    <dbReference type="NCBI Taxonomy" id="59479"/>
    <lineage>
        <taxon>Eukaryota</taxon>
        <taxon>Metazoa</taxon>
        <taxon>Chordata</taxon>
        <taxon>Craniata</taxon>
        <taxon>Vertebrata</taxon>
        <taxon>Euteleostomi</taxon>
        <taxon>Mammalia</taxon>
        <taxon>Eutheria</taxon>
        <taxon>Laurasiatheria</taxon>
        <taxon>Chiroptera</taxon>
        <taxon>Yinpterochiroptera</taxon>
        <taxon>Rhinolophoidea</taxon>
        <taxon>Rhinolophidae</taxon>
        <taxon>Rhinolophinae</taxon>
        <taxon>Rhinolophus</taxon>
    </lineage>
</organism>
<sequence>MTFISLCFWQCQKPRLLQPFFSGVRPLLVLRNGCYPRKPKQQSLCWPRMGSTLGICKGNLLMTLLETGGAGETNPTPDSRPGGDSAQFIPASGCLIRCAILFASLPQSTCVIMFFLYCLQHERKLGYSSSL</sequence>
<proteinExistence type="predicted"/>
<reference evidence="1 2" key="1">
    <citation type="journal article" date="2020" name="Nature">
        <title>Six reference-quality genomes reveal evolution of bat adaptations.</title>
        <authorList>
            <person name="Jebb D."/>
            <person name="Huang Z."/>
            <person name="Pippel M."/>
            <person name="Hughes G.M."/>
            <person name="Lavrichenko K."/>
            <person name="Devanna P."/>
            <person name="Winkler S."/>
            <person name="Jermiin L.S."/>
            <person name="Skirmuntt E.C."/>
            <person name="Katzourakis A."/>
            <person name="Burkitt-Gray L."/>
            <person name="Ray D.A."/>
            <person name="Sullivan K.A.M."/>
            <person name="Roscito J.G."/>
            <person name="Kirilenko B.M."/>
            <person name="Davalos L.M."/>
            <person name="Corthals A.P."/>
            <person name="Power M.L."/>
            <person name="Jones G."/>
            <person name="Ransome R.D."/>
            <person name="Dechmann D.K.N."/>
            <person name="Locatelli A.G."/>
            <person name="Puechmaille S.J."/>
            <person name="Fedrigo O."/>
            <person name="Jarvis E.D."/>
            <person name="Hiller M."/>
            <person name="Vernes S.C."/>
            <person name="Myers E.W."/>
            <person name="Teeling E.C."/>
        </authorList>
    </citation>
    <scope>NUCLEOTIDE SEQUENCE [LARGE SCALE GENOMIC DNA]</scope>
    <source>
        <strain evidence="1">MRhiFer1</strain>
        <tissue evidence="1">Lung</tissue>
    </source>
</reference>
<dbReference type="EMBL" id="JACAGC010000015">
    <property type="protein sequence ID" value="KAF6317453.1"/>
    <property type="molecule type" value="Genomic_DNA"/>
</dbReference>
<accession>A0A7J7UX60</accession>
<gene>
    <name evidence="1" type="ORF">mRhiFer1_008509</name>
</gene>
<dbReference type="AlphaFoldDB" id="A0A7J7UX60"/>
<dbReference type="Proteomes" id="UP000585614">
    <property type="component" value="Unassembled WGS sequence"/>
</dbReference>
<name>A0A7J7UX60_RHIFE</name>
<comment type="caution">
    <text evidence="1">The sequence shown here is derived from an EMBL/GenBank/DDBJ whole genome shotgun (WGS) entry which is preliminary data.</text>
</comment>